<dbReference type="Proteomes" id="UP001180536">
    <property type="component" value="Unassembled WGS sequence"/>
</dbReference>
<dbReference type="Gene3D" id="3.20.20.410">
    <property type="entry name" value="Protein of unknown function UPF0759"/>
    <property type="match status" value="1"/>
</dbReference>
<name>A0ABU1ZGX7_9BURK</name>
<dbReference type="RefSeq" id="WP_056876304.1">
    <property type="nucleotide sequence ID" value="NZ_JAVDXQ010000008.1"/>
</dbReference>
<dbReference type="PANTHER" id="PTHR30348">
    <property type="entry name" value="UNCHARACTERIZED PROTEIN YECE"/>
    <property type="match status" value="1"/>
</dbReference>
<reference evidence="1 2" key="1">
    <citation type="submission" date="2023-07" db="EMBL/GenBank/DDBJ databases">
        <title>Sorghum-associated microbial communities from plants grown in Nebraska, USA.</title>
        <authorList>
            <person name="Schachtman D."/>
        </authorList>
    </citation>
    <scope>NUCLEOTIDE SEQUENCE [LARGE SCALE GENOMIC DNA]</scope>
    <source>
        <strain evidence="1 2">BE310</strain>
    </source>
</reference>
<protein>
    <submittedName>
        <fullName evidence="1">Uncharacterized protein YecE (DUF72 family)</fullName>
    </submittedName>
</protein>
<accession>A0ABU1ZGX7</accession>
<dbReference type="InterPro" id="IPR036520">
    <property type="entry name" value="UPF0759_sf"/>
</dbReference>
<organism evidence="1 2">
    <name type="scientific">Pelomonas aquatica</name>
    <dbReference type="NCBI Taxonomy" id="431058"/>
    <lineage>
        <taxon>Bacteria</taxon>
        <taxon>Pseudomonadati</taxon>
        <taxon>Pseudomonadota</taxon>
        <taxon>Betaproteobacteria</taxon>
        <taxon>Burkholderiales</taxon>
        <taxon>Sphaerotilaceae</taxon>
        <taxon>Roseateles</taxon>
    </lineage>
</organism>
<keyword evidence="2" id="KW-1185">Reference proteome</keyword>
<dbReference type="Pfam" id="PF01904">
    <property type="entry name" value="DUF72"/>
    <property type="match status" value="1"/>
</dbReference>
<dbReference type="EMBL" id="JAVDXQ010000008">
    <property type="protein sequence ID" value="MDR7299296.1"/>
    <property type="molecule type" value="Genomic_DNA"/>
</dbReference>
<comment type="caution">
    <text evidence="1">The sequence shown here is derived from an EMBL/GenBank/DDBJ whole genome shotgun (WGS) entry which is preliminary data.</text>
</comment>
<dbReference type="PANTHER" id="PTHR30348:SF4">
    <property type="entry name" value="DUF72 DOMAIN-CONTAINING PROTEIN"/>
    <property type="match status" value="1"/>
</dbReference>
<proteinExistence type="predicted"/>
<sequence>MAKLRSLRGEIRIGISGWRYEPWRGVFYPEGLAQRRELEFASRMVPSIEINGSFYSLQHPDYYAQWRDETPDGFVFAVKAPKYITHMRRLKEVETPLANFLANGLFELRDKLGPILWQFPPMLPFKPERFEAFFAMLPHDTEAAARIAAQHDERVADRMSLEIDRKRPMRHAVEIRHPSFADPAFIALLRRYNVALVVADTAGKWPLLEDLTADFVYVRLHGDKELYASGYSDEALDRWAARFDAWSQGRQVSDARLASPQAAPRHARRDIYCYFDNDVKVHAPYDAAALSRKLGMESPIGARGAPLPEAFTARPRARAQGFRLQR</sequence>
<gene>
    <name evidence="1" type="ORF">J2X16_004666</name>
</gene>
<evidence type="ECO:0000313" key="1">
    <source>
        <dbReference type="EMBL" id="MDR7299296.1"/>
    </source>
</evidence>
<dbReference type="InterPro" id="IPR002763">
    <property type="entry name" value="DUF72"/>
</dbReference>
<evidence type="ECO:0000313" key="2">
    <source>
        <dbReference type="Proteomes" id="UP001180536"/>
    </source>
</evidence>
<dbReference type="SUPFAM" id="SSF117396">
    <property type="entry name" value="TM1631-like"/>
    <property type="match status" value="1"/>
</dbReference>